<dbReference type="SUPFAM" id="SSF46548">
    <property type="entry name" value="alpha-helical ferredoxin"/>
    <property type="match status" value="1"/>
</dbReference>
<keyword evidence="3" id="KW-0411">Iron-sulfur</keyword>
<dbReference type="PROSITE" id="PS00198">
    <property type="entry name" value="4FE4S_FER_1"/>
    <property type="match status" value="1"/>
</dbReference>
<dbReference type="Gene3D" id="3.20.20.100">
    <property type="entry name" value="NADP-dependent oxidoreductase domain"/>
    <property type="match status" value="1"/>
</dbReference>
<keyword evidence="6" id="KW-1185">Reference proteome</keyword>
<comment type="caution">
    <text evidence="5">The sequence shown here is derived from an EMBL/GenBank/DDBJ whole genome shotgun (WGS) entry which is preliminary data.</text>
</comment>
<dbReference type="Pfam" id="PF00248">
    <property type="entry name" value="Aldo_ket_red"/>
    <property type="match status" value="1"/>
</dbReference>
<dbReference type="CDD" id="cd19100">
    <property type="entry name" value="AKR_unchar"/>
    <property type="match status" value="1"/>
</dbReference>
<keyword evidence="2" id="KW-0408">Iron</keyword>
<dbReference type="EMBL" id="MZGX01000009">
    <property type="protein sequence ID" value="OPX44389.1"/>
    <property type="molecule type" value="Genomic_DNA"/>
</dbReference>
<dbReference type="OrthoDB" id="9773828at2"/>
<accession>A0A1V4SKG6</accession>
<evidence type="ECO:0000256" key="2">
    <source>
        <dbReference type="ARBA" id="ARBA00023004"/>
    </source>
</evidence>
<reference evidence="5 6" key="1">
    <citation type="submission" date="2017-03" db="EMBL/GenBank/DDBJ databases">
        <title>Genome sequence of Clostridium hungatei DSM 14427.</title>
        <authorList>
            <person name="Poehlein A."/>
            <person name="Daniel R."/>
        </authorList>
    </citation>
    <scope>NUCLEOTIDE SEQUENCE [LARGE SCALE GENOMIC DNA]</scope>
    <source>
        <strain evidence="5 6">DSM 14427</strain>
    </source>
</reference>
<keyword evidence="5" id="KW-0560">Oxidoreductase</keyword>
<evidence type="ECO:0000256" key="3">
    <source>
        <dbReference type="ARBA" id="ARBA00023014"/>
    </source>
</evidence>
<dbReference type="EC" id="1.1.1.-" evidence="5"/>
<dbReference type="GO" id="GO:0046872">
    <property type="term" value="F:metal ion binding"/>
    <property type="evidence" value="ECO:0007669"/>
    <property type="project" value="UniProtKB-KW"/>
</dbReference>
<feature type="domain" description="4Fe-4S ferredoxin-type" evidence="4">
    <location>
        <begin position="294"/>
        <end position="326"/>
    </location>
</feature>
<keyword evidence="1" id="KW-0479">Metal-binding</keyword>
<dbReference type="STRING" id="48256.CLHUN_16880"/>
<dbReference type="AlphaFoldDB" id="A0A1V4SKG6"/>
<sequence length="339" mass="38572">MEKTRLGRTGLLVTRCSFGALPIQRISFEEAKKILVKAYDNGINFFDTARAYSDSEEKIGYALSKVRKDIIIATKTFAQDKKTLLEHLETSLKNMKTDYVDILQLHNPAQLPDVNDPDGIYAGLLEARKKGMVRFIGITNHRINTAMEAVASELFDTMQFPLSSLSSEADLELIEQCRRHDVGLIAMKAMSGGLITHAASTFAYLRQYENVVPIWGIQREAELDEFLELEKSPPVLDADIWEIINRDREELAGNFCRGCGYCMPCPAGIEIPTQARISLLLRRAPYQQFLAESFKEKMELINKCIECGKCKEHCPYKIDTPNLLKRQLENYTEFYNAHM</sequence>
<dbReference type="InterPro" id="IPR053135">
    <property type="entry name" value="AKR2_Oxidoreductase"/>
</dbReference>
<dbReference type="GO" id="GO:0016491">
    <property type="term" value="F:oxidoreductase activity"/>
    <property type="evidence" value="ECO:0007669"/>
    <property type="project" value="UniProtKB-KW"/>
</dbReference>
<evidence type="ECO:0000256" key="1">
    <source>
        <dbReference type="ARBA" id="ARBA00022723"/>
    </source>
</evidence>
<dbReference type="InterPro" id="IPR023210">
    <property type="entry name" value="NADP_OxRdtase_dom"/>
</dbReference>
<evidence type="ECO:0000313" key="6">
    <source>
        <dbReference type="Proteomes" id="UP000191554"/>
    </source>
</evidence>
<dbReference type="RefSeq" id="WP_080064133.1">
    <property type="nucleotide sequence ID" value="NZ_MZGX01000009.1"/>
</dbReference>
<dbReference type="PRINTS" id="PR00069">
    <property type="entry name" value="ALDKETRDTASE"/>
</dbReference>
<dbReference type="Proteomes" id="UP000191554">
    <property type="component" value="Unassembled WGS sequence"/>
</dbReference>
<evidence type="ECO:0000313" key="5">
    <source>
        <dbReference type="EMBL" id="OPX44389.1"/>
    </source>
</evidence>
<dbReference type="InterPro" id="IPR036812">
    <property type="entry name" value="NAD(P)_OxRdtase_dom_sf"/>
</dbReference>
<dbReference type="InterPro" id="IPR020471">
    <property type="entry name" value="AKR"/>
</dbReference>
<dbReference type="GO" id="GO:0051536">
    <property type="term" value="F:iron-sulfur cluster binding"/>
    <property type="evidence" value="ECO:0007669"/>
    <property type="project" value="UniProtKB-KW"/>
</dbReference>
<dbReference type="PANTHER" id="PTHR43312:SF1">
    <property type="entry name" value="NADP-DEPENDENT OXIDOREDUCTASE DOMAIN-CONTAINING PROTEIN"/>
    <property type="match status" value="1"/>
</dbReference>
<dbReference type="SUPFAM" id="SSF51430">
    <property type="entry name" value="NAD(P)-linked oxidoreductase"/>
    <property type="match status" value="1"/>
</dbReference>
<dbReference type="InterPro" id="IPR017900">
    <property type="entry name" value="4Fe4S_Fe_S_CS"/>
</dbReference>
<name>A0A1V4SKG6_RUMHU</name>
<proteinExistence type="predicted"/>
<dbReference type="InterPro" id="IPR017896">
    <property type="entry name" value="4Fe4S_Fe-S-bd"/>
</dbReference>
<organism evidence="5 6">
    <name type="scientific">Ruminiclostridium hungatei</name>
    <name type="common">Clostridium hungatei</name>
    <dbReference type="NCBI Taxonomy" id="48256"/>
    <lineage>
        <taxon>Bacteria</taxon>
        <taxon>Bacillati</taxon>
        <taxon>Bacillota</taxon>
        <taxon>Clostridia</taxon>
        <taxon>Eubacteriales</taxon>
        <taxon>Oscillospiraceae</taxon>
        <taxon>Ruminiclostridium</taxon>
    </lineage>
</organism>
<dbReference type="PANTHER" id="PTHR43312">
    <property type="entry name" value="D-THREO-ALDOSE 1-DEHYDROGENASE"/>
    <property type="match status" value="1"/>
</dbReference>
<evidence type="ECO:0000259" key="4">
    <source>
        <dbReference type="PROSITE" id="PS51379"/>
    </source>
</evidence>
<protein>
    <submittedName>
        <fullName evidence="5">General stress protein 69</fullName>
        <ecNumber evidence="5">1.1.1.-</ecNumber>
    </submittedName>
</protein>
<dbReference type="Pfam" id="PF13534">
    <property type="entry name" value="Fer4_17"/>
    <property type="match status" value="1"/>
</dbReference>
<gene>
    <name evidence="5" type="primary">yhdN_2</name>
    <name evidence="5" type="ORF">CLHUN_16880</name>
</gene>
<dbReference type="PROSITE" id="PS51379">
    <property type="entry name" value="4FE4S_FER_2"/>
    <property type="match status" value="1"/>
</dbReference>